<keyword evidence="2" id="KW-1185">Reference proteome</keyword>
<reference evidence="1" key="1">
    <citation type="submission" date="2023-09" db="EMBL/GenBank/DDBJ databases">
        <title>30 novel species of actinomycetes from the DSMZ collection.</title>
        <authorList>
            <person name="Nouioui I."/>
        </authorList>
    </citation>
    <scope>NUCLEOTIDE SEQUENCE</scope>
    <source>
        <strain evidence="1">DSM 115977</strain>
    </source>
</reference>
<dbReference type="Proteomes" id="UP001180973">
    <property type="component" value="Unassembled WGS sequence"/>
</dbReference>
<gene>
    <name evidence="1" type="ORF">RM555_29510</name>
</gene>
<dbReference type="RefSeq" id="WP_311414783.1">
    <property type="nucleotide sequence ID" value="NZ_JAVRFL010000055.1"/>
</dbReference>
<sequence>MSNTPLYPDPPHLTIAVFPASSDESAFPAVCDSLVACGAQPDGVLETISPDVDFEARSDVAETVELLTVKPDPFERIIRGREPAKRPVRAGFTRGGEVVVVELLRRNPGERFPVGVSCFAGALGLPIDLWREADSSAAFEITRWSKQLLQVMTDRLPCAYGSIEVEAPFPTPSMLRSGAMLGSEVFVARDVLARRPELRAALAEDYDDVGEEWEAGAFFSGRTPFDSGRRVRPYTPDRYQRSSRMLGEFLSS</sequence>
<accession>A0ABU2X5U9</accession>
<protein>
    <submittedName>
        <fullName evidence="1">Uncharacterized protein</fullName>
    </submittedName>
</protein>
<proteinExistence type="predicted"/>
<comment type="caution">
    <text evidence="1">The sequence shown here is derived from an EMBL/GenBank/DDBJ whole genome shotgun (WGS) entry which is preliminary data.</text>
</comment>
<name>A0ABU2X5U9_9ACTN</name>
<dbReference type="EMBL" id="JAVRFL010000055">
    <property type="protein sequence ID" value="MDT0533135.1"/>
    <property type="molecule type" value="Genomic_DNA"/>
</dbReference>
<organism evidence="1 2">
    <name type="scientific">Micromonospora reichwaldensis</name>
    <dbReference type="NCBI Taxonomy" id="3075516"/>
    <lineage>
        <taxon>Bacteria</taxon>
        <taxon>Bacillati</taxon>
        <taxon>Actinomycetota</taxon>
        <taxon>Actinomycetes</taxon>
        <taxon>Micromonosporales</taxon>
        <taxon>Micromonosporaceae</taxon>
        <taxon>Micromonospora</taxon>
    </lineage>
</organism>
<evidence type="ECO:0000313" key="1">
    <source>
        <dbReference type="EMBL" id="MDT0533135.1"/>
    </source>
</evidence>
<evidence type="ECO:0000313" key="2">
    <source>
        <dbReference type="Proteomes" id="UP001180973"/>
    </source>
</evidence>